<dbReference type="AlphaFoldDB" id="G8TTS5"/>
<protein>
    <recommendedName>
        <fullName evidence="3">SipL SPOCS domain-containing protein</fullName>
    </recommendedName>
</protein>
<proteinExistence type="predicted"/>
<reference evidence="2" key="1">
    <citation type="submission" date="2011-12" db="EMBL/GenBank/DDBJ databases">
        <title>The complete genome of chromosome of Sulfobacillus acidophilus DSM 10332.</title>
        <authorList>
            <person name="Lucas S."/>
            <person name="Han J."/>
            <person name="Lapidus A."/>
            <person name="Bruce D."/>
            <person name="Goodwin L."/>
            <person name="Pitluck S."/>
            <person name="Peters L."/>
            <person name="Kyrpides N."/>
            <person name="Mavromatis K."/>
            <person name="Ivanova N."/>
            <person name="Mikhailova N."/>
            <person name="Chertkov O."/>
            <person name="Saunders E."/>
            <person name="Detter J.C."/>
            <person name="Tapia R."/>
            <person name="Han C."/>
            <person name="Land M."/>
            <person name="Hauser L."/>
            <person name="Markowitz V."/>
            <person name="Cheng J.-F."/>
            <person name="Hugenholtz P."/>
            <person name="Woyke T."/>
            <person name="Wu D."/>
            <person name="Pukall R."/>
            <person name="Gehrich-Schroeter G."/>
            <person name="Schneider S."/>
            <person name="Klenk H.-P."/>
            <person name="Eisen J.A."/>
        </authorList>
    </citation>
    <scope>NUCLEOTIDE SEQUENCE [LARGE SCALE GENOMIC DNA]</scope>
    <source>
        <strain evidence="2">ATCC 700253 / DSM 10332 / NAL</strain>
    </source>
</reference>
<evidence type="ECO:0000313" key="2">
    <source>
        <dbReference type="Proteomes" id="UP000005439"/>
    </source>
</evidence>
<dbReference type="PATRIC" id="fig|679936.5.peg.3511"/>
<evidence type="ECO:0008006" key="3">
    <source>
        <dbReference type="Google" id="ProtNLM"/>
    </source>
</evidence>
<dbReference type="Proteomes" id="UP000005439">
    <property type="component" value="Chromosome"/>
</dbReference>
<reference evidence="1 2" key="2">
    <citation type="journal article" date="2012" name="Stand. Genomic Sci.">
        <title>Complete genome sequence of the moderately thermophilic mineral-sulfide-oxidizing firmicute Sulfobacillus acidophilus type strain (NAL(T)).</title>
        <authorList>
            <person name="Anderson I."/>
            <person name="Chertkov O."/>
            <person name="Chen A."/>
            <person name="Saunders E."/>
            <person name="Lapidus A."/>
            <person name="Nolan M."/>
            <person name="Lucas S."/>
            <person name="Hammon N."/>
            <person name="Deshpande S."/>
            <person name="Cheng J.F."/>
            <person name="Han C."/>
            <person name="Tapia R."/>
            <person name="Goodwin L.A."/>
            <person name="Pitluck S."/>
            <person name="Liolios K."/>
            <person name="Pagani I."/>
            <person name="Ivanova N."/>
            <person name="Mikhailova N."/>
            <person name="Pati A."/>
            <person name="Palaniappan K."/>
            <person name="Land M."/>
            <person name="Pan C."/>
            <person name="Rohde M."/>
            <person name="Pukall R."/>
            <person name="Goker M."/>
            <person name="Detter J.C."/>
            <person name="Woyke T."/>
            <person name="Bristow J."/>
            <person name="Eisen J.A."/>
            <person name="Markowitz V."/>
            <person name="Hugenholtz P."/>
            <person name="Kyrpides N.C."/>
            <person name="Klenk H.P."/>
            <person name="Mavromatis K."/>
        </authorList>
    </citation>
    <scope>NUCLEOTIDE SEQUENCE [LARGE SCALE GENOMIC DNA]</scope>
    <source>
        <strain evidence="2">ATCC 700253 / DSM 10332 / NAL</strain>
    </source>
</reference>
<name>G8TTS5_SULAD</name>
<evidence type="ECO:0000313" key="1">
    <source>
        <dbReference type="EMBL" id="AEW06834.1"/>
    </source>
</evidence>
<dbReference type="KEGG" id="sap:Sulac_3391"/>
<sequence>MSTGEETCQELCTAISTVITALIDADGVCDYPVSDIPIHDVVVTGCAIASVRTFRVSDDTILVTVEAVVEFNFNAIQPDGNAVTQHAECGTTIEFLLNLLPPLTFFDQPCTPELECQAVYAGFDPQIGAEEFIVTVTGTVSCPACESAVVNVKLCPVSSES</sequence>
<dbReference type="HOGENOM" id="CLU_1694612_0_0_9"/>
<accession>G8TTS5</accession>
<organism evidence="1 2">
    <name type="scientific">Sulfobacillus acidophilus (strain ATCC 700253 / DSM 10332 / NAL)</name>
    <dbReference type="NCBI Taxonomy" id="679936"/>
    <lineage>
        <taxon>Bacteria</taxon>
        <taxon>Bacillati</taxon>
        <taxon>Bacillota</taxon>
        <taxon>Clostridia</taxon>
        <taxon>Eubacteriales</taxon>
        <taxon>Clostridiales Family XVII. Incertae Sedis</taxon>
        <taxon>Sulfobacillus</taxon>
    </lineage>
</organism>
<keyword evidence="2" id="KW-1185">Reference proteome</keyword>
<gene>
    <name evidence="1" type="ordered locus">Sulac_3391</name>
</gene>
<dbReference type="EMBL" id="CP003179">
    <property type="protein sequence ID" value="AEW06834.1"/>
    <property type="molecule type" value="Genomic_DNA"/>
</dbReference>